<dbReference type="InterPro" id="IPR010699">
    <property type="entry name" value="DUF1275"/>
</dbReference>
<feature type="transmembrane region" description="Helical" evidence="1">
    <location>
        <begin position="182"/>
        <end position="202"/>
    </location>
</feature>
<comment type="caution">
    <text evidence="2">The sequence shown here is derived from an EMBL/GenBank/DDBJ whole genome shotgun (WGS) entry which is preliminary data.</text>
</comment>
<protein>
    <submittedName>
        <fullName evidence="2">Uncharacterized membrane protein YoaK (UPF0700 family)</fullName>
    </submittedName>
</protein>
<sequence>MMKKIMQKQQSTTSIDAHERLLVGGLLAVVGGYLDAFTYTCHGGVFANAQTGNMVLLAVNLFGADVKSPLNYIAPILAFAFGVLLSEYLHRRRRFFGVLLWRQVVLVIEMLVVFVIGFLPMTFPSLVINVAISLVAAMQMNSFRKVLNLPYATTVATGNLRSMMENVAKVVFDHDKQARVHVFHYGGIIFMFIIGAIFGFLASRTLQNKAIFLTIPIFVSILVIIRDHKKYEGASEL</sequence>
<dbReference type="AlphaFoldDB" id="A0A4R7ZCS6"/>
<evidence type="ECO:0000256" key="1">
    <source>
        <dbReference type="SAM" id="Phobius"/>
    </source>
</evidence>
<dbReference type="Pfam" id="PF06912">
    <property type="entry name" value="DUF1275"/>
    <property type="match status" value="1"/>
</dbReference>
<evidence type="ECO:0000313" key="2">
    <source>
        <dbReference type="EMBL" id="TDW14666.1"/>
    </source>
</evidence>
<dbReference type="PANTHER" id="PTHR37314:SF4">
    <property type="entry name" value="UPF0700 TRANSMEMBRANE PROTEIN YOAK"/>
    <property type="match status" value="1"/>
</dbReference>
<dbReference type="OrthoDB" id="7057004at2"/>
<feature type="transmembrane region" description="Helical" evidence="1">
    <location>
        <begin position="21"/>
        <end position="49"/>
    </location>
</feature>
<reference evidence="2 3" key="1">
    <citation type="submission" date="2019-03" db="EMBL/GenBank/DDBJ databases">
        <title>Genomic Encyclopedia of Type Strains, Phase IV (KMG-IV): sequencing the most valuable type-strain genomes for metagenomic binning, comparative biology and taxonomic classification.</title>
        <authorList>
            <person name="Goeker M."/>
        </authorList>
    </citation>
    <scope>NUCLEOTIDE SEQUENCE [LARGE SCALE GENOMIC DNA]</scope>
    <source>
        <strain evidence="2 3">DSM 28867</strain>
    </source>
</reference>
<accession>A0A4R7ZCS6</accession>
<gene>
    <name evidence="2" type="ORF">EDD63_13511</name>
</gene>
<name>A0A4R7ZCS6_9FIRM</name>
<evidence type="ECO:0000313" key="3">
    <source>
        <dbReference type="Proteomes" id="UP000294743"/>
    </source>
</evidence>
<keyword evidence="1" id="KW-0812">Transmembrane</keyword>
<dbReference type="Proteomes" id="UP000294743">
    <property type="component" value="Unassembled WGS sequence"/>
</dbReference>
<proteinExistence type="predicted"/>
<keyword evidence="1" id="KW-1133">Transmembrane helix</keyword>
<organism evidence="2 3">
    <name type="scientific">Breznakia blatticola</name>
    <dbReference type="NCBI Taxonomy" id="1754012"/>
    <lineage>
        <taxon>Bacteria</taxon>
        <taxon>Bacillati</taxon>
        <taxon>Bacillota</taxon>
        <taxon>Erysipelotrichia</taxon>
        <taxon>Erysipelotrichales</taxon>
        <taxon>Erysipelotrichaceae</taxon>
        <taxon>Breznakia</taxon>
    </lineage>
</organism>
<feature type="transmembrane region" description="Helical" evidence="1">
    <location>
        <begin position="69"/>
        <end position="88"/>
    </location>
</feature>
<dbReference type="PANTHER" id="PTHR37314">
    <property type="entry name" value="SLR0142 PROTEIN"/>
    <property type="match status" value="1"/>
</dbReference>
<dbReference type="EMBL" id="SODD01000035">
    <property type="protein sequence ID" value="TDW14666.1"/>
    <property type="molecule type" value="Genomic_DNA"/>
</dbReference>
<keyword evidence="3" id="KW-1185">Reference proteome</keyword>
<keyword evidence="1" id="KW-0472">Membrane</keyword>
<feature type="transmembrane region" description="Helical" evidence="1">
    <location>
        <begin position="208"/>
        <end position="225"/>
    </location>
</feature>